<dbReference type="Gene3D" id="1.10.10.60">
    <property type="entry name" value="Homeodomain-like"/>
    <property type="match status" value="1"/>
</dbReference>
<dbReference type="InterPro" id="IPR007889">
    <property type="entry name" value="HTH_Psq"/>
</dbReference>
<protein>
    <recommendedName>
        <fullName evidence="2">HTH psq-type domain-containing protein</fullName>
    </recommendedName>
</protein>
<dbReference type="InterPro" id="IPR009057">
    <property type="entry name" value="Homeodomain-like_sf"/>
</dbReference>
<dbReference type="EMBL" id="OD568565">
    <property type="protein sequence ID" value="CAD7447115.1"/>
    <property type="molecule type" value="Genomic_DNA"/>
</dbReference>
<name>A0A7R9F5C8_9NEOP</name>
<evidence type="ECO:0000313" key="3">
    <source>
        <dbReference type="EMBL" id="CAD7447115.1"/>
    </source>
</evidence>
<reference evidence="3" key="1">
    <citation type="submission" date="2020-11" db="EMBL/GenBank/DDBJ databases">
        <authorList>
            <person name="Tran Van P."/>
        </authorList>
    </citation>
    <scope>NUCLEOTIDE SEQUENCE</scope>
</reference>
<evidence type="ECO:0000259" key="2">
    <source>
        <dbReference type="Pfam" id="PF05225"/>
    </source>
</evidence>
<dbReference type="GO" id="GO:0005634">
    <property type="term" value="C:nucleus"/>
    <property type="evidence" value="ECO:0007669"/>
    <property type="project" value="UniProtKB-SubCell"/>
</dbReference>
<dbReference type="AlphaFoldDB" id="A0A7R9F5C8"/>
<dbReference type="Pfam" id="PF05225">
    <property type="entry name" value="HTH_psq"/>
    <property type="match status" value="1"/>
</dbReference>
<dbReference type="GO" id="GO:0003677">
    <property type="term" value="F:DNA binding"/>
    <property type="evidence" value="ECO:0007669"/>
    <property type="project" value="InterPro"/>
</dbReference>
<feature type="domain" description="HTH psq-type" evidence="2">
    <location>
        <begin position="15"/>
        <end position="49"/>
    </location>
</feature>
<dbReference type="SUPFAM" id="SSF46689">
    <property type="entry name" value="Homeodomain-like"/>
    <property type="match status" value="1"/>
</dbReference>
<sequence length="353" mass="38541">MVRNYKKKTDRGSYTPEIVNAALVAVREECSVRKASMDFNIPRRTLNNYWSKFRSLNSPPQPVPASDVIPPACCVSTGNACSACRTGISCPRLASSRRNTARSITARSTTACNTSYKHAANRIRKNMAKKMITEHGLADSPQRIWNCDETGLPFVSASGSKAVISVEEVNPHLRGGRVENHSGKTTPVHPTEIRTSISPSSVVWLNTTGALANYATEAASEVTARDSPGWISGPGVGETAVRSQIVKELSRGQGASATNSERGLLTEVPFWVCLNTLRGHPKKKHEAPTPREIRLFFPLITYNLKQGYFRTELQARAFYSSFSAVCALANLPEDGVCTLKHVVKSTCLLAFKT</sequence>
<comment type="subcellular location">
    <subcellularLocation>
        <location evidence="1">Nucleus</location>
    </subcellularLocation>
</comment>
<proteinExistence type="predicted"/>
<organism evidence="3">
    <name type="scientific">Timema bartmani</name>
    <dbReference type="NCBI Taxonomy" id="61472"/>
    <lineage>
        <taxon>Eukaryota</taxon>
        <taxon>Metazoa</taxon>
        <taxon>Ecdysozoa</taxon>
        <taxon>Arthropoda</taxon>
        <taxon>Hexapoda</taxon>
        <taxon>Insecta</taxon>
        <taxon>Pterygota</taxon>
        <taxon>Neoptera</taxon>
        <taxon>Polyneoptera</taxon>
        <taxon>Phasmatodea</taxon>
        <taxon>Timematodea</taxon>
        <taxon>Timematoidea</taxon>
        <taxon>Timematidae</taxon>
        <taxon>Timema</taxon>
    </lineage>
</organism>
<evidence type="ECO:0000256" key="1">
    <source>
        <dbReference type="ARBA" id="ARBA00004123"/>
    </source>
</evidence>
<gene>
    <name evidence="3" type="ORF">TBIB3V08_LOCUS9431</name>
</gene>
<accession>A0A7R9F5C8</accession>